<dbReference type="RefSeq" id="WP_095616262.1">
    <property type="nucleotide sequence ID" value="NZ_NSKD01000001.1"/>
</dbReference>
<feature type="active site" description="Proton acceptor" evidence="2">
    <location>
        <position position="80"/>
    </location>
</feature>
<evidence type="ECO:0000256" key="1">
    <source>
        <dbReference type="ARBA" id="ARBA00008861"/>
    </source>
</evidence>
<dbReference type="InterPro" id="IPR039126">
    <property type="entry name" value="GGACT"/>
</dbReference>
<dbReference type="InterPro" id="IPR036568">
    <property type="entry name" value="GGCT-like_sf"/>
</dbReference>
<dbReference type="SUPFAM" id="SSF110857">
    <property type="entry name" value="Gamma-glutamyl cyclotransferase-like"/>
    <property type="match status" value="1"/>
</dbReference>
<dbReference type="Gene3D" id="3.10.490.10">
    <property type="entry name" value="Gamma-glutamyl cyclotransferase-like"/>
    <property type="match status" value="1"/>
</dbReference>
<comment type="caution">
    <text evidence="5">The sequence shown here is derived from an EMBL/GenBank/DDBJ whole genome shotgun (WGS) entry which is preliminary data.</text>
</comment>
<name>A0A2A2FBW5_9GAMM</name>
<dbReference type="GO" id="GO:0016740">
    <property type="term" value="F:transferase activity"/>
    <property type="evidence" value="ECO:0007669"/>
    <property type="project" value="UniProtKB-KW"/>
</dbReference>
<dbReference type="InterPro" id="IPR013024">
    <property type="entry name" value="GGCT-like"/>
</dbReference>
<keyword evidence="5" id="KW-0808">Transferase</keyword>
<feature type="domain" description="Gamma-glutamylcyclotransferase AIG2-like" evidence="4">
    <location>
        <begin position="13"/>
        <end position="124"/>
    </location>
</feature>
<dbReference type="AlphaFoldDB" id="A0A2A2FBW5"/>
<organism evidence="5 6">
    <name type="scientific">Halovibrio salipaludis</name>
    <dbReference type="NCBI Taxonomy" id="2032626"/>
    <lineage>
        <taxon>Bacteria</taxon>
        <taxon>Pseudomonadati</taxon>
        <taxon>Pseudomonadota</taxon>
        <taxon>Gammaproteobacteria</taxon>
        <taxon>Oceanospirillales</taxon>
        <taxon>Halomonadaceae</taxon>
        <taxon>Halovibrio</taxon>
    </lineage>
</organism>
<proteinExistence type="inferred from homology"/>
<evidence type="ECO:0000256" key="2">
    <source>
        <dbReference type="PIRSR" id="PIRSR639126-1"/>
    </source>
</evidence>
<evidence type="ECO:0000313" key="6">
    <source>
        <dbReference type="Proteomes" id="UP000218896"/>
    </source>
</evidence>
<dbReference type="Proteomes" id="UP000218896">
    <property type="component" value="Unassembled WGS sequence"/>
</dbReference>
<comment type="similarity">
    <text evidence="1 3">Belongs to the gamma-glutamylcyclotransferase family.</text>
</comment>
<protein>
    <recommendedName>
        <fullName evidence="3">Gamma-glutamylcyclotransferase family protein</fullName>
    </recommendedName>
</protein>
<dbReference type="PANTHER" id="PTHR12510">
    <property type="entry name" value="TROPONIN C-AKIN-1 PROTEIN"/>
    <property type="match status" value="1"/>
</dbReference>
<evidence type="ECO:0000313" key="5">
    <source>
        <dbReference type="EMBL" id="PAU82167.1"/>
    </source>
</evidence>
<dbReference type="PANTHER" id="PTHR12510:SF4">
    <property type="entry name" value="GAMMA-GLUTAMYLAMINECYCLOTRANSFERASE"/>
    <property type="match status" value="1"/>
</dbReference>
<dbReference type="EMBL" id="NSKD01000001">
    <property type="protein sequence ID" value="PAU82167.1"/>
    <property type="molecule type" value="Genomic_DNA"/>
</dbReference>
<dbReference type="GO" id="GO:0061929">
    <property type="term" value="F:gamma-glutamylaminecyclotransferase activity"/>
    <property type="evidence" value="ECO:0007669"/>
    <property type="project" value="InterPro"/>
</dbReference>
<evidence type="ECO:0000256" key="3">
    <source>
        <dbReference type="RuleBase" id="RU367036"/>
    </source>
</evidence>
<reference evidence="5 6" key="1">
    <citation type="submission" date="2017-08" db="EMBL/GenBank/DDBJ databases">
        <title>Halovibrio sewagensis sp. nov., isolated from wastewater of high salinity.</title>
        <authorList>
            <person name="Dong X."/>
            <person name="Zhang G."/>
        </authorList>
    </citation>
    <scope>NUCLEOTIDE SEQUENCE [LARGE SCALE GENOMIC DNA]</scope>
    <source>
        <strain evidence="5 6">YL5-2</strain>
    </source>
</reference>
<accession>A0A2A2FBW5</accession>
<dbReference type="OrthoDB" id="482277at2"/>
<dbReference type="GO" id="GO:0005829">
    <property type="term" value="C:cytosol"/>
    <property type="evidence" value="ECO:0007669"/>
    <property type="project" value="TreeGrafter"/>
</dbReference>
<dbReference type="CDD" id="cd06661">
    <property type="entry name" value="GGCT_like"/>
    <property type="match status" value="1"/>
</dbReference>
<keyword evidence="6" id="KW-1185">Reference proteome</keyword>
<dbReference type="InterPro" id="IPR009288">
    <property type="entry name" value="AIG2-like_dom"/>
</dbReference>
<gene>
    <name evidence="5" type="ORF">CK501_03180</name>
</gene>
<evidence type="ECO:0000259" key="4">
    <source>
        <dbReference type="Pfam" id="PF06094"/>
    </source>
</evidence>
<dbReference type="Pfam" id="PF06094">
    <property type="entry name" value="GGACT"/>
    <property type="match status" value="1"/>
</dbReference>
<sequence>MSGIGEDTVFRIAVYGTLKRGYSNHRFLMRARFLGTDHLKSIVLYDLGPYPGAVEQSSRGVLVEVYEVDERTFARVDALEGYNAQAPEHGQYTRQRMETRHGPAWVYFYNGSVKGCRRITRGAW</sequence>